<evidence type="ECO:0000256" key="2">
    <source>
        <dbReference type="PIRSR" id="PIRSR601461-2"/>
    </source>
</evidence>
<accession>A0A2S4KT76</accession>
<evidence type="ECO:0000313" key="6">
    <source>
        <dbReference type="Proteomes" id="UP000237481"/>
    </source>
</evidence>
<dbReference type="OrthoDB" id="771136at2759"/>
<dbReference type="InterPro" id="IPR001461">
    <property type="entry name" value="Aspartic_peptidase_A1"/>
</dbReference>
<keyword evidence="6" id="KW-1185">Reference proteome</keyword>
<dbReference type="Pfam" id="PF00026">
    <property type="entry name" value="Asp"/>
    <property type="match status" value="1"/>
</dbReference>
<feature type="region of interest" description="Disordered" evidence="3">
    <location>
        <begin position="112"/>
        <end position="160"/>
    </location>
</feature>
<dbReference type="PROSITE" id="PS51767">
    <property type="entry name" value="PEPTIDASE_A1"/>
    <property type="match status" value="1"/>
</dbReference>
<dbReference type="PRINTS" id="PR00792">
    <property type="entry name" value="PEPSIN"/>
</dbReference>
<dbReference type="Proteomes" id="UP000237481">
    <property type="component" value="Unassembled WGS sequence"/>
</dbReference>
<protein>
    <submittedName>
        <fullName evidence="5">Candidapepsin-2</fullName>
    </submittedName>
</protein>
<feature type="domain" description="Peptidase A1" evidence="4">
    <location>
        <begin position="203"/>
        <end position="509"/>
    </location>
</feature>
<dbReference type="InterPro" id="IPR021109">
    <property type="entry name" value="Peptidase_aspartic_dom_sf"/>
</dbReference>
<reference evidence="5 6" key="1">
    <citation type="submission" date="2018-01" db="EMBL/GenBank/DDBJ databases">
        <title>Harnessing the power of phylogenomics to disentangle the directionality and signatures of interkingdom host jumping in the parasitic fungal genus Tolypocladium.</title>
        <authorList>
            <person name="Quandt C.A."/>
            <person name="Patterson W."/>
            <person name="Spatafora J.W."/>
        </authorList>
    </citation>
    <scope>NUCLEOTIDE SEQUENCE [LARGE SCALE GENOMIC DNA]</scope>
    <source>
        <strain evidence="5 6">NRBC 100945</strain>
    </source>
</reference>
<dbReference type="PANTHER" id="PTHR47966:SF65">
    <property type="entry name" value="ASPARTIC-TYPE ENDOPEPTIDASE"/>
    <property type="match status" value="1"/>
</dbReference>
<organism evidence="5 6">
    <name type="scientific">Tolypocladium paradoxum</name>
    <dbReference type="NCBI Taxonomy" id="94208"/>
    <lineage>
        <taxon>Eukaryota</taxon>
        <taxon>Fungi</taxon>
        <taxon>Dikarya</taxon>
        <taxon>Ascomycota</taxon>
        <taxon>Pezizomycotina</taxon>
        <taxon>Sordariomycetes</taxon>
        <taxon>Hypocreomycetidae</taxon>
        <taxon>Hypocreales</taxon>
        <taxon>Ophiocordycipitaceae</taxon>
        <taxon>Tolypocladium</taxon>
    </lineage>
</organism>
<keyword evidence="2" id="KW-1015">Disulfide bond</keyword>
<evidence type="ECO:0000256" key="1">
    <source>
        <dbReference type="ARBA" id="ARBA00007447"/>
    </source>
</evidence>
<evidence type="ECO:0000313" key="5">
    <source>
        <dbReference type="EMBL" id="POR33395.1"/>
    </source>
</evidence>
<gene>
    <name evidence="5" type="ORF">TPAR_06380</name>
</gene>
<dbReference type="GO" id="GO:0006508">
    <property type="term" value="P:proteolysis"/>
    <property type="evidence" value="ECO:0007669"/>
    <property type="project" value="InterPro"/>
</dbReference>
<dbReference type="SUPFAM" id="SSF50630">
    <property type="entry name" value="Acid proteases"/>
    <property type="match status" value="1"/>
</dbReference>
<proteinExistence type="inferred from homology"/>
<comment type="caution">
    <text evidence="5">The sequence shown here is derived from an EMBL/GenBank/DDBJ whole genome shotgun (WGS) entry which is preliminary data.</text>
</comment>
<name>A0A2S4KT76_9HYPO</name>
<dbReference type="Gene3D" id="2.40.70.10">
    <property type="entry name" value="Acid Proteases"/>
    <property type="match status" value="2"/>
</dbReference>
<dbReference type="GO" id="GO:0004190">
    <property type="term" value="F:aspartic-type endopeptidase activity"/>
    <property type="evidence" value="ECO:0007669"/>
    <property type="project" value="InterPro"/>
</dbReference>
<dbReference type="PANTHER" id="PTHR47966">
    <property type="entry name" value="BETA-SITE APP-CLEAVING ENZYME, ISOFORM A-RELATED"/>
    <property type="match status" value="1"/>
</dbReference>
<dbReference type="InterPro" id="IPR033121">
    <property type="entry name" value="PEPTIDASE_A1"/>
</dbReference>
<evidence type="ECO:0000256" key="3">
    <source>
        <dbReference type="SAM" id="MobiDB-lite"/>
    </source>
</evidence>
<dbReference type="STRING" id="94208.A0A2S4KT76"/>
<evidence type="ECO:0000259" key="4">
    <source>
        <dbReference type="PROSITE" id="PS51767"/>
    </source>
</evidence>
<comment type="similarity">
    <text evidence="1">Belongs to the peptidase A1 family.</text>
</comment>
<dbReference type="EMBL" id="PKSG01000688">
    <property type="protein sequence ID" value="POR33395.1"/>
    <property type="molecule type" value="Genomic_DNA"/>
</dbReference>
<feature type="disulfide bond" evidence="2">
    <location>
        <begin position="438"/>
        <end position="474"/>
    </location>
</feature>
<dbReference type="AlphaFoldDB" id="A0A2S4KT76"/>
<sequence length="578" mass="60588">MAGFPDGTTGTAAGRVPTRLLAVSNCTAALSLQPSPQALFLRHGLDDSCRPLTVYGVGCSCCRTCHRLHFFLSLILSVHSRPQLHYDAQDRGESMTLPVVAPSTRSLPVIDGDISMGTLPVPPGSKGRLAGSERSGKRDNAPSGPLSNDNDRRNLPTNEGSSGILTLPVIHAELPGWTSETLKPAPIAQRKASFSEARVHANVLVTVSIGNPPQKGYAQLDTGSFELWVNPDCRDLPIAEQRFCQAIGRYDPARSSTSIVSQVGTSLRYGIGAANISYLADDTALSSSAGMKRVQFGVATSSQDLSSGILGMGYGKGINIGYNNFIDELAAQGVTNTKSFSIALGSKDESQGVVVFGGVDTSKFTETLAPLPIIQASQSPDGVARYWVTLKSITHTGQGGSSASLAGESMTVFLGSGATLTLAEATGMDLKGPYTVDCGLAKLNGTIDFVFEGVTIKVPYKEILREIRTQPPTCRLGVMQSNRFALLGDTFLRGAYVVFDVSANMTYMAQYTNCGSSPESINTSSDLKGLSGTCNAQKGVKGVGGEDKASAAASLRGDVGWLGAAAGIVAFAFSFSIL</sequence>